<evidence type="ECO:0000313" key="2">
    <source>
        <dbReference type="Proteomes" id="UP001153269"/>
    </source>
</evidence>
<keyword evidence="2" id="KW-1185">Reference proteome</keyword>
<protein>
    <submittedName>
        <fullName evidence="1">Uncharacterized protein</fullName>
    </submittedName>
</protein>
<organism evidence="1 2">
    <name type="scientific">Pleuronectes platessa</name>
    <name type="common">European plaice</name>
    <dbReference type="NCBI Taxonomy" id="8262"/>
    <lineage>
        <taxon>Eukaryota</taxon>
        <taxon>Metazoa</taxon>
        <taxon>Chordata</taxon>
        <taxon>Craniata</taxon>
        <taxon>Vertebrata</taxon>
        <taxon>Euteleostomi</taxon>
        <taxon>Actinopterygii</taxon>
        <taxon>Neopterygii</taxon>
        <taxon>Teleostei</taxon>
        <taxon>Neoteleostei</taxon>
        <taxon>Acanthomorphata</taxon>
        <taxon>Carangaria</taxon>
        <taxon>Pleuronectiformes</taxon>
        <taxon>Pleuronectoidei</taxon>
        <taxon>Pleuronectidae</taxon>
        <taxon>Pleuronectes</taxon>
    </lineage>
</organism>
<sequence>MVAKRRVGVFSDQLVLVRFITEKPHPCFLLLKPDEMRLSDHIRPSSRLAVSVLDWDWPADGWMGLVQVHQPS</sequence>
<name>A0A9N7Z1L6_PLEPL</name>
<dbReference type="Proteomes" id="UP001153269">
    <property type="component" value="Unassembled WGS sequence"/>
</dbReference>
<reference evidence="1" key="1">
    <citation type="submission" date="2020-03" db="EMBL/GenBank/DDBJ databases">
        <authorList>
            <person name="Weist P."/>
        </authorList>
    </citation>
    <scope>NUCLEOTIDE SEQUENCE</scope>
</reference>
<dbReference type="AlphaFoldDB" id="A0A9N7Z1L6"/>
<accession>A0A9N7Z1L6</accession>
<proteinExistence type="predicted"/>
<comment type="caution">
    <text evidence="1">The sequence shown here is derived from an EMBL/GenBank/DDBJ whole genome shotgun (WGS) entry which is preliminary data.</text>
</comment>
<dbReference type="EMBL" id="CADEAL010004123">
    <property type="protein sequence ID" value="CAB1452323.1"/>
    <property type="molecule type" value="Genomic_DNA"/>
</dbReference>
<evidence type="ECO:0000313" key="1">
    <source>
        <dbReference type="EMBL" id="CAB1452323.1"/>
    </source>
</evidence>
<gene>
    <name evidence="1" type="ORF">PLEPLA_LOCUS40063</name>
</gene>